<proteinExistence type="predicted"/>
<evidence type="ECO:0000256" key="1">
    <source>
        <dbReference type="SAM" id="MobiDB-lite"/>
    </source>
</evidence>
<evidence type="ECO:0000313" key="2">
    <source>
        <dbReference type="EMBL" id="MCH1625738.1"/>
    </source>
</evidence>
<feature type="region of interest" description="Disordered" evidence="1">
    <location>
        <begin position="1"/>
        <end position="66"/>
    </location>
</feature>
<accession>A0AAW5E0A0</accession>
<organism evidence="2 3">
    <name type="scientific">Fredinandcohnia quinoae</name>
    <dbReference type="NCBI Taxonomy" id="2918902"/>
    <lineage>
        <taxon>Bacteria</taxon>
        <taxon>Bacillati</taxon>
        <taxon>Bacillota</taxon>
        <taxon>Bacilli</taxon>
        <taxon>Bacillales</taxon>
        <taxon>Bacillaceae</taxon>
        <taxon>Fredinandcohnia</taxon>
    </lineage>
</organism>
<dbReference type="AlphaFoldDB" id="A0AAW5E0A0"/>
<sequence length="66" mass="7744">MFKKIMKQIKHLSQGSSERRHGHYRRGSSSDRRKGYYHRGSSSNRGYKRSPFGGSNYYKRKGRSSS</sequence>
<feature type="compositionally biased region" description="Basic residues" evidence="1">
    <location>
        <begin position="1"/>
        <end position="10"/>
    </location>
</feature>
<gene>
    <name evidence="2" type="ORF">MJG50_10390</name>
</gene>
<dbReference type="EMBL" id="JAKTTI010000014">
    <property type="protein sequence ID" value="MCH1625738.1"/>
    <property type="molecule type" value="Genomic_DNA"/>
</dbReference>
<keyword evidence="3" id="KW-1185">Reference proteome</keyword>
<dbReference type="RefSeq" id="WP_240255493.1">
    <property type="nucleotide sequence ID" value="NZ_JAKTTI010000014.1"/>
</dbReference>
<comment type="caution">
    <text evidence="2">The sequence shown here is derived from an EMBL/GenBank/DDBJ whole genome shotgun (WGS) entry which is preliminary data.</text>
</comment>
<reference evidence="2" key="1">
    <citation type="submission" date="2022-02" db="EMBL/GenBank/DDBJ databases">
        <title>Fredinandcohnia quinoae sp. nov. isolated from Chenopodium quinoa seeds.</title>
        <authorList>
            <person name="Saati-Santamaria Z."/>
            <person name="Flores-Felix J.D."/>
            <person name="Igual J.M."/>
            <person name="Velazquez E."/>
            <person name="Garcia-Fraile P."/>
            <person name="Martinez-Molina E."/>
        </authorList>
    </citation>
    <scope>NUCLEOTIDE SEQUENCE</scope>
    <source>
        <strain evidence="2">SECRCQ15</strain>
    </source>
</reference>
<evidence type="ECO:0000313" key="3">
    <source>
        <dbReference type="Proteomes" id="UP001431131"/>
    </source>
</evidence>
<name>A0AAW5E0A0_9BACI</name>
<protein>
    <submittedName>
        <fullName evidence="2">Uncharacterized protein</fullName>
    </submittedName>
</protein>
<dbReference type="Proteomes" id="UP001431131">
    <property type="component" value="Unassembled WGS sequence"/>
</dbReference>